<reference evidence="2" key="1">
    <citation type="journal article" date="2015" name="Nature">
        <title>Complex archaea that bridge the gap between prokaryotes and eukaryotes.</title>
        <authorList>
            <person name="Spang A."/>
            <person name="Saw J.H."/>
            <person name="Jorgensen S.L."/>
            <person name="Zaremba-Niedzwiedzka K."/>
            <person name="Martijn J."/>
            <person name="Lind A.E."/>
            <person name="van Eijk R."/>
            <person name="Schleper C."/>
            <person name="Guy L."/>
            <person name="Ettema T.J."/>
        </authorList>
    </citation>
    <scope>NUCLEOTIDE SEQUENCE</scope>
</reference>
<comment type="caution">
    <text evidence="2">The sequence shown here is derived from an EMBL/GenBank/DDBJ whole genome shotgun (WGS) entry which is preliminary data.</text>
</comment>
<dbReference type="AlphaFoldDB" id="A0A0F9VD34"/>
<evidence type="ECO:0000256" key="1">
    <source>
        <dbReference type="SAM" id="Phobius"/>
    </source>
</evidence>
<proteinExistence type="predicted"/>
<keyword evidence="1" id="KW-0812">Transmembrane</keyword>
<name>A0A0F9VD34_9ZZZZ</name>
<gene>
    <name evidence="2" type="ORF">LCGC14_0112950</name>
</gene>
<accession>A0A0F9VD34</accession>
<feature type="transmembrane region" description="Helical" evidence="1">
    <location>
        <begin position="27"/>
        <end position="49"/>
    </location>
</feature>
<feature type="transmembrane region" description="Helical" evidence="1">
    <location>
        <begin position="184"/>
        <end position="204"/>
    </location>
</feature>
<feature type="transmembrane region" description="Helical" evidence="1">
    <location>
        <begin position="120"/>
        <end position="142"/>
    </location>
</feature>
<organism evidence="2">
    <name type="scientific">marine sediment metagenome</name>
    <dbReference type="NCBI Taxonomy" id="412755"/>
    <lineage>
        <taxon>unclassified sequences</taxon>
        <taxon>metagenomes</taxon>
        <taxon>ecological metagenomes</taxon>
    </lineage>
</organism>
<dbReference type="EMBL" id="LAZR01000033">
    <property type="protein sequence ID" value="KKO01940.1"/>
    <property type="molecule type" value="Genomic_DNA"/>
</dbReference>
<feature type="transmembrane region" description="Helical" evidence="1">
    <location>
        <begin position="61"/>
        <end position="83"/>
    </location>
</feature>
<evidence type="ECO:0000313" key="2">
    <source>
        <dbReference type="EMBL" id="KKO01940.1"/>
    </source>
</evidence>
<keyword evidence="1" id="KW-1133">Transmembrane helix</keyword>
<sequence>MATLTQTSALQLEFINDRRLKVGGLRFLSPQSFLILIILSFLPGMASAITFEMLNINRPDLIIPLILALEIPFAIWVSGFMGAEDRHTIRHTFSTLLSHDFSHMGPEDIMRTIFWGENSVVFFIFRIWIAVVAGILSTVTFGQIEPVLALRFDMPGFLILIISFSMFSYIFIRNLCEETIRDQLGHAILSCTFSGFIFACVYYLT</sequence>
<feature type="transmembrane region" description="Helical" evidence="1">
    <location>
        <begin position="154"/>
        <end position="172"/>
    </location>
</feature>
<keyword evidence="1" id="KW-0472">Membrane</keyword>
<protein>
    <submittedName>
        <fullName evidence="2">Uncharacterized protein</fullName>
    </submittedName>
</protein>